<dbReference type="GO" id="GO:0005829">
    <property type="term" value="C:cytosol"/>
    <property type="evidence" value="ECO:0007669"/>
    <property type="project" value="GOC"/>
</dbReference>
<evidence type="ECO:0000256" key="1">
    <source>
        <dbReference type="SAM" id="MobiDB-lite"/>
    </source>
</evidence>
<dbReference type="STRING" id="7574.A0A2R2MNT6"/>
<dbReference type="InParanoid" id="A0A2R2MNT6"/>
<dbReference type="Proteomes" id="UP000085678">
    <property type="component" value="Unplaced"/>
</dbReference>
<dbReference type="GO" id="GO:0048203">
    <property type="term" value="P:vesicle targeting, trans-Golgi to endosome"/>
    <property type="evidence" value="ECO:0007669"/>
    <property type="project" value="InterPro"/>
</dbReference>
<dbReference type="KEGG" id="lak:112042132"/>
<feature type="region of interest" description="Disordered" evidence="1">
    <location>
        <begin position="18"/>
        <end position="96"/>
    </location>
</feature>
<dbReference type="InterPro" id="IPR031483">
    <property type="entry name" value="AP1AR"/>
</dbReference>
<dbReference type="GO" id="GO:0034315">
    <property type="term" value="P:regulation of Arp2/3 complex-mediated actin nucleation"/>
    <property type="evidence" value="ECO:0007669"/>
    <property type="project" value="InterPro"/>
</dbReference>
<keyword evidence="2" id="KW-1185">Reference proteome</keyword>
<dbReference type="AlphaFoldDB" id="A0A2R2MNT6"/>
<feature type="non-terminal residue" evidence="3">
    <location>
        <position position="1"/>
    </location>
</feature>
<gene>
    <name evidence="3" type="primary">LOC112042132</name>
</gene>
<dbReference type="OrthoDB" id="10069720at2759"/>
<organism evidence="2 3">
    <name type="scientific">Lingula anatina</name>
    <name type="common">Brachiopod</name>
    <name type="synonym">Lingula unguis</name>
    <dbReference type="NCBI Taxonomy" id="7574"/>
    <lineage>
        <taxon>Eukaryota</taxon>
        <taxon>Metazoa</taxon>
        <taxon>Spiralia</taxon>
        <taxon>Lophotrochozoa</taxon>
        <taxon>Brachiopoda</taxon>
        <taxon>Linguliformea</taxon>
        <taxon>Lingulata</taxon>
        <taxon>Lingulida</taxon>
        <taxon>Linguloidea</taxon>
        <taxon>Lingulidae</taxon>
        <taxon>Lingula</taxon>
    </lineage>
</organism>
<dbReference type="PANTHER" id="PTHR34529:SF1">
    <property type="entry name" value="AP-1 COMPLEX-ASSOCIATED REGULATORY PROTEIN"/>
    <property type="match status" value="1"/>
</dbReference>
<proteinExistence type="predicted"/>
<evidence type="ECO:0000313" key="3">
    <source>
        <dbReference type="RefSeq" id="XP_023931881.1"/>
    </source>
</evidence>
<dbReference type="GO" id="GO:2000146">
    <property type="term" value="P:negative regulation of cell motility"/>
    <property type="evidence" value="ECO:0007669"/>
    <property type="project" value="InterPro"/>
</dbReference>
<dbReference type="Pfam" id="PF15745">
    <property type="entry name" value="AP1AR"/>
    <property type="match status" value="1"/>
</dbReference>
<name>A0A2R2MNT6_LINAN</name>
<dbReference type="GeneID" id="112042132"/>
<protein>
    <submittedName>
        <fullName evidence="3">AP-1 complex-associated regulatory protein-like</fullName>
    </submittedName>
</protein>
<dbReference type="PANTHER" id="PTHR34529">
    <property type="entry name" value="AP-1 COMPLEX-ASSOCIATED REGULATORY PROTEIN"/>
    <property type="match status" value="1"/>
</dbReference>
<feature type="compositionally biased region" description="Low complexity" evidence="1">
    <location>
        <begin position="26"/>
        <end position="38"/>
    </location>
</feature>
<dbReference type="RefSeq" id="XP_023931881.1">
    <property type="nucleotide sequence ID" value="XM_024076113.1"/>
</dbReference>
<dbReference type="GO" id="GO:0035650">
    <property type="term" value="F:AP-1 adaptor complex binding"/>
    <property type="evidence" value="ECO:0007669"/>
    <property type="project" value="InterPro"/>
</dbReference>
<dbReference type="GO" id="GO:1900025">
    <property type="term" value="P:negative regulation of substrate adhesion-dependent cell spreading"/>
    <property type="evidence" value="ECO:0007669"/>
    <property type="project" value="InterPro"/>
</dbReference>
<accession>A0A2R2MNT6</accession>
<evidence type="ECO:0000313" key="2">
    <source>
        <dbReference type="Proteomes" id="UP000085678"/>
    </source>
</evidence>
<sequence>AGGEDDFEMFLASVRARSLKTRAQNSVTDSPSTSSSTQTKDRSHTEGSSIDLEWEHEAGMQSVVNKPKRSMTEEELTRMTGAQDSEKTSPESAELEWENDFVSAEELENELLINEDSRTSLVDR</sequence>
<reference evidence="3" key="1">
    <citation type="submission" date="2025-08" db="UniProtKB">
        <authorList>
            <consortium name="RefSeq"/>
        </authorList>
    </citation>
    <scope>IDENTIFICATION</scope>
    <source>
        <tissue evidence="3">Gonads</tissue>
    </source>
</reference>